<comment type="caution">
    <text evidence="2">The sequence shown here is derived from an EMBL/GenBank/DDBJ whole genome shotgun (WGS) entry which is preliminary data.</text>
</comment>
<feature type="transmembrane region" description="Helical" evidence="1">
    <location>
        <begin position="23"/>
        <end position="43"/>
    </location>
</feature>
<gene>
    <name evidence="2" type="ORF">CHRIB12_LOCUS17809</name>
</gene>
<keyword evidence="1" id="KW-0472">Membrane</keyword>
<dbReference type="VEuPathDB" id="FungiDB:RhiirFUN_008708"/>
<dbReference type="AlphaFoldDB" id="A0A915ZLG1"/>
<organism evidence="2 3">
    <name type="scientific">Rhizophagus irregularis</name>
    <dbReference type="NCBI Taxonomy" id="588596"/>
    <lineage>
        <taxon>Eukaryota</taxon>
        <taxon>Fungi</taxon>
        <taxon>Fungi incertae sedis</taxon>
        <taxon>Mucoromycota</taxon>
        <taxon>Glomeromycotina</taxon>
        <taxon>Glomeromycetes</taxon>
        <taxon>Glomerales</taxon>
        <taxon>Glomeraceae</taxon>
        <taxon>Rhizophagus</taxon>
    </lineage>
</organism>
<reference evidence="2" key="1">
    <citation type="submission" date="2020-05" db="EMBL/GenBank/DDBJ databases">
        <authorList>
            <person name="Rincon C."/>
            <person name="Sanders R I."/>
            <person name="Robbins C."/>
            <person name="Chaturvedi A."/>
        </authorList>
    </citation>
    <scope>NUCLEOTIDE SEQUENCE</scope>
    <source>
        <strain evidence="2">CHB12</strain>
    </source>
</reference>
<dbReference type="EMBL" id="CAGKOT010000045">
    <property type="protein sequence ID" value="CAB5382064.1"/>
    <property type="molecule type" value="Genomic_DNA"/>
</dbReference>
<feature type="transmembrane region" description="Helical" evidence="1">
    <location>
        <begin position="143"/>
        <end position="162"/>
    </location>
</feature>
<evidence type="ECO:0000313" key="3">
    <source>
        <dbReference type="Proteomes" id="UP000684084"/>
    </source>
</evidence>
<sequence length="309" mass="35277">MGHIKPTHILFSSSHKSITYDPIPIILILANSVNLIGCIEVSYRVYYKKCKIGKYLLLPLDSKFSLYIAISNGLLAVMQIIDMVLTCTNMLKPGAICDITGRFSPSFLTLNLLSVMSFAYLIYLKICKNIDVNEKTGKYDWKLWKLLFLVSWVATIFGLNRYEPRSLWCTNQPKGEIIYLSNIIFIISVLFSTILIYCKLKNSNMNQISIVEKYIPTHPHIVRNAASYLLVFFLQWTCILIYNFSSIFEINDKLTKTYFAALLILGINFGGIGNAMVYIINEYRTQIIEENSDNLMGSFSTKTYGSLDC</sequence>
<feature type="transmembrane region" description="Helical" evidence="1">
    <location>
        <begin position="221"/>
        <end position="245"/>
    </location>
</feature>
<dbReference type="Proteomes" id="UP000684084">
    <property type="component" value="Unassembled WGS sequence"/>
</dbReference>
<proteinExistence type="predicted"/>
<feature type="transmembrane region" description="Helical" evidence="1">
    <location>
        <begin position="177"/>
        <end position="200"/>
    </location>
</feature>
<keyword evidence="1" id="KW-1133">Transmembrane helix</keyword>
<feature type="transmembrane region" description="Helical" evidence="1">
    <location>
        <begin position="257"/>
        <end position="280"/>
    </location>
</feature>
<feature type="transmembrane region" description="Helical" evidence="1">
    <location>
        <begin position="64"/>
        <end position="85"/>
    </location>
</feature>
<feature type="transmembrane region" description="Helical" evidence="1">
    <location>
        <begin position="105"/>
        <end position="123"/>
    </location>
</feature>
<accession>A0A915ZLG1</accession>
<evidence type="ECO:0008006" key="4">
    <source>
        <dbReference type="Google" id="ProtNLM"/>
    </source>
</evidence>
<dbReference type="OrthoDB" id="2340324at2759"/>
<evidence type="ECO:0000256" key="1">
    <source>
        <dbReference type="SAM" id="Phobius"/>
    </source>
</evidence>
<protein>
    <recommendedName>
        <fullName evidence="4">G-protein coupled receptors family 1 profile domain-containing protein</fullName>
    </recommendedName>
</protein>
<evidence type="ECO:0000313" key="2">
    <source>
        <dbReference type="EMBL" id="CAB5382064.1"/>
    </source>
</evidence>
<name>A0A915ZLG1_9GLOM</name>
<keyword evidence="1" id="KW-0812">Transmembrane</keyword>